<gene>
    <name evidence="1" type="ORF">LILPAPAWES_28</name>
</gene>
<dbReference type="Proteomes" id="UP000827755">
    <property type="component" value="Segment"/>
</dbReference>
<organism evidence="1 2">
    <name type="scientific">Morganella phage vB_MmoP_Lilpapawes</name>
    <dbReference type="NCBI Taxonomy" id="2894803"/>
    <lineage>
        <taxon>Viruses</taxon>
        <taxon>Duplodnaviria</taxon>
        <taxon>Heunggongvirae</taxon>
        <taxon>Uroviricota</taxon>
        <taxon>Caudoviricetes</taxon>
        <taxon>Autographivirales</taxon>
        <taxon>Autotranscriptaviridae</taxon>
        <taxon>Studiervirinae</taxon>
        <taxon>Minipunavirus</taxon>
        <taxon>Minipunavirus lilpapawes</taxon>
    </lineage>
</organism>
<proteinExistence type="predicted"/>
<reference evidence="1" key="1">
    <citation type="submission" date="2021-10" db="EMBL/GenBank/DDBJ databases">
        <authorList>
            <person name="Larson W."/>
            <person name="Thurgood T.L."/>
            <person name="Rodriguez A."/>
            <person name="Sharma R."/>
            <person name="Kruger J."/>
            <person name="Davis K."/>
            <person name="Findley J."/>
            <person name="Grose J.H."/>
        </authorList>
    </citation>
    <scope>NUCLEOTIDE SEQUENCE</scope>
</reference>
<dbReference type="EMBL" id="OK499982">
    <property type="protein sequence ID" value="UGO47558.1"/>
    <property type="molecule type" value="Genomic_DNA"/>
</dbReference>
<keyword evidence="2" id="KW-1185">Reference proteome</keyword>
<evidence type="ECO:0000313" key="1">
    <source>
        <dbReference type="EMBL" id="UGO47558.1"/>
    </source>
</evidence>
<accession>A0AAE8YNW1</accession>
<name>A0AAE8YNW1_9CAUD</name>
<protein>
    <submittedName>
        <fullName evidence="1">Uncharacterized protein</fullName>
    </submittedName>
</protein>
<sequence length="60" mass="7041">MIINRGKMGNLQHMFYKNEDGVWRFCVQGGSWSNLQSLSRGLFSDHTLHRVNNFKEKQKA</sequence>
<evidence type="ECO:0000313" key="2">
    <source>
        <dbReference type="Proteomes" id="UP000827755"/>
    </source>
</evidence>